<dbReference type="Gene3D" id="3.10.310.10">
    <property type="entry name" value="Diaminopimelate Epimerase, Chain A, domain 1"/>
    <property type="match status" value="2"/>
</dbReference>
<evidence type="ECO:0000313" key="12">
    <source>
        <dbReference type="Proteomes" id="UP000555393"/>
    </source>
</evidence>
<feature type="site" description="Could be important to modulate the pK values of the two catalytic cysteine residues" evidence="8">
    <location>
        <position position="165"/>
    </location>
</feature>
<evidence type="ECO:0000256" key="7">
    <source>
        <dbReference type="ARBA" id="ARBA00051712"/>
    </source>
</evidence>
<feature type="active site" description="Proton acceptor" evidence="8">
    <location>
        <position position="224"/>
    </location>
</feature>
<feature type="binding site" evidence="8">
    <location>
        <begin position="225"/>
        <end position="226"/>
    </location>
    <ligand>
        <name>substrate</name>
    </ligand>
</feature>
<dbReference type="AlphaFoldDB" id="A0A841LRR1"/>
<feature type="compositionally biased region" description="Basic and acidic residues" evidence="10">
    <location>
        <begin position="285"/>
        <end position="295"/>
    </location>
</feature>
<comment type="caution">
    <text evidence="11">The sequence shown here is derived from an EMBL/GenBank/DDBJ whole genome shotgun (WGS) entry which is preliminary data.</text>
</comment>
<evidence type="ECO:0000256" key="2">
    <source>
        <dbReference type="ARBA" id="ARBA00010219"/>
    </source>
</evidence>
<feature type="binding site" evidence="8">
    <location>
        <position position="47"/>
    </location>
    <ligand>
        <name>substrate</name>
    </ligand>
</feature>
<reference evidence="11 12" key="1">
    <citation type="submission" date="2020-08" db="EMBL/GenBank/DDBJ databases">
        <title>Genomic Encyclopedia of Type Strains, Phase IV (KMG-IV): sequencing the most valuable type-strain genomes for metagenomic binning, comparative biology and taxonomic classification.</title>
        <authorList>
            <person name="Goeker M."/>
        </authorList>
    </citation>
    <scope>NUCLEOTIDE SEQUENCE [LARGE SCALE GENOMIC DNA]</scope>
    <source>
        <strain evidence="11 12">DSM 22336</strain>
    </source>
</reference>
<dbReference type="GO" id="GO:0008837">
    <property type="term" value="F:diaminopimelate epimerase activity"/>
    <property type="evidence" value="ECO:0007669"/>
    <property type="project" value="UniProtKB-UniRule"/>
</dbReference>
<feature type="active site" evidence="9">
    <location>
        <position position="76"/>
    </location>
</feature>
<keyword evidence="12" id="KW-1185">Reference proteome</keyword>
<comment type="similarity">
    <text evidence="2 8">Belongs to the diaminopimelate epimerase family.</text>
</comment>
<feature type="binding site" evidence="8">
    <location>
        <position position="15"/>
    </location>
    <ligand>
        <name>substrate</name>
    </ligand>
</feature>
<evidence type="ECO:0000256" key="8">
    <source>
        <dbReference type="HAMAP-Rule" id="MF_00197"/>
    </source>
</evidence>
<keyword evidence="4 8" id="KW-0028">Amino-acid biosynthesis</keyword>
<evidence type="ECO:0000313" key="11">
    <source>
        <dbReference type="EMBL" id="MBB6260835.1"/>
    </source>
</evidence>
<dbReference type="RefSeq" id="WP_184221606.1">
    <property type="nucleotide sequence ID" value="NZ_JACIIU010000004.1"/>
</dbReference>
<dbReference type="PANTHER" id="PTHR31689:SF0">
    <property type="entry name" value="DIAMINOPIMELATE EPIMERASE"/>
    <property type="match status" value="1"/>
</dbReference>
<dbReference type="EMBL" id="JACIIU010000004">
    <property type="protein sequence ID" value="MBB6260835.1"/>
    <property type="molecule type" value="Genomic_DNA"/>
</dbReference>
<feature type="binding site" evidence="8">
    <location>
        <begin position="215"/>
        <end position="216"/>
    </location>
    <ligand>
        <name>substrate</name>
    </ligand>
</feature>
<dbReference type="HAMAP" id="MF_00197">
    <property type="entry name" value="DAP_epimerase"/>
    <property type="match status" value="1"/>
</dbReference>
<dbReference type="NCBIfam" id="TIGR00652">
    <property type="entry name" value="DapF"/>
    <property type="match status" value="1"/>
</dbReference>
<protein>
    <recommendedName>
        <fullName evidence="3 8">Diaminopimelate epimerase</fullName>
        <shortName evidence="8">DAP epimerase</shortName>
        <ecNumber evidence="3 8">5.1.1.7</ecNumber>
    </recommendedName>
    <alternativeName>
        <fullName evidence="8">PLP-independent amino acid racemase</fullName>
    </alternativeName>
</protein>
<feature type="region of interest" description="Disordered" evidence="10">
    <location>
        <begin position="278"/>
        <end position="315"/>
    </location>
</feature>
<organism evidence="11 12">
    <name type="scientific">Paenochrobactrum gallinarii</name>
    <dbReference type="NCBI Taxonomy" id="643673"/>
    <lineage>
        <taxon>Bacteria</taxon>
        <taxon>Pseudomonadati</taxon>
        <taxon>Pseudomonadota</taxon>
        <taxon>Alphaproteobacteria</taxon>
        <taxon>Hyphomicrobiales</taxon>
        <taxon>Brucellaceae</taxon>
        <taxon>Paenochrobactrum</taxon>
    </lineage>
</organism>
<feature type="binding site" evidence="8">
    <location>
        <begin position="77"/>
        <end position="78"/>
    </location>
    <ligand>
        <name>substrate</name>
    </ligand>
</feature>
<comment type="catalytic activity">
    <reaction evidence="7 8">
        <text>(2S,6S)-2,6-diaminopimelate = meso-2,6-diaminopimelate</text>
        <dbReference type="Rhea" id="RHEA:15393"/>
        <dbReference type="ChEBI" id="CHEBI:57609"/>
        <dbReference type="ChEBI" id="CHEBI:57791"/>
        <dbReference type="EC" id="5.1.1.7"/>
    </reaction>
</comment>
<dbReference type="UniPathway" id="UPA00034">
    <property type="reaction ID" value="UER00025"/>
</dbReference>
<evidence type="ECO:0000256" key="9">
    <source>
        <dbReference type="PROSITE-ProRule" id="PRU10125"/>
    </source>
</evidence>
<keyword evidence="5 8" id="KW-0457">Lysine biosynthesis</keyword>
<feature type="binding site" evidence="8">
    <location>
        <position position="67"/>
    </location>
    <ligand>
        <name>substrate</name>
    </ligand>
</feature>
<feature type="site" description="Could be important to modulate the pK values of the two catalytic cysteine residues" evidence="8">
    <location>
        <position position="215"/>
    </location>
</feature>
<comment type="pathway">
    <text evidence="1 8">Amino-acid biosynthesis; L-lysine biosynthesis via DAP pathway; DL-2,6-diaminopimelate from LL-2,6-diaminopimelate: step 1/1.</text>
</comment>
<sequence>MNKMAPFAKMNGLGNQIIVADMRGRDDRITPAAAVYLAQDAATRFDQIMAIHDARTENTDHYIEIINCDGTQAQACGNGTRCVVQALHAETRQTNFTFETLAGILTAAMLDGTQISVDMGTPRFGWQDLPLSLDIGDTAQADIFNDLREKYGLQMPSLASIGNPHIIFWVDQDVWSYRLEQFGAIIENDPLFPQRVNVSIAQVTSEHDIHLRTWERGAGLTRACGSAACAAAVCAVITNKTKQYVTMHLPGGDLTVEWRDDDHIIMTGPAEWEFSGLFDPQTGHWKSDQGKKDEQSSDAPSPSGRFGKLTNKGTV</sequence>
<dbReference type="EC" id="5.1.1.7" evidence="3 8"/>
<proteinExistence type="inferred from homology"/>
<dbReference type="Proteomes" id="UP000555393">
    <property type="component" value="Unassembled WGS sequence"/>
</dbReference>
<feature type="active site" description="Proton donor" evidence="8">
    <location>
        <position position="76"/>
    </location>
</feature>
<evidence type="ECO:0000256" key="10">
    <source>
        <dbReference type="SAM" id="MobiDB-lite"/>
    </source>
</evidence>
<dbReference type="InterPro" id="IPR001653">
    <property type="entry name" value="DAP_epimerase_DapF"/>
</dbReference>
<comment type="subcellular location">
    <subcellularLocation>
        <location evidence="8">Cytoplasm</location>
    </subcellularLocation>
</comment>
<dbReference type="SUPFAM" id="SSF54506">
    <property type="entry name" value="Diaminopimelate epimerase-like"/>
    <property type="match status" value="2"/>
</dbReference>
<dbReference type="Pfam" id="PF01678">
    <property type="entry name" value="DAP_epimerase"/>
    <property type="match status" value="2"/>
</dbReference>
<dbReference type="GO" id="GO:0009089">
    <property type="term" value="P:lysine biosynthetic process via diaminopimelate"/>
    <property type="evidence" value="ECO:0007669"/>
    <property type="project" value="UniProtKB-UniRule"/>
</dbReference>
<evidence type="ECO:0000256" key="3">
    <source>
        <dbReference type="ARBA" id="ARBA00013080"/>
    </source>
</evidence>
<feature type="binding site" evidence="8">
    <location>
        <position position="163"/>
    </location>
    <ligand>
        <name>substrate</name>
    </ligand>
</feature>
<dbReference type="PROSITE" id="PS01326">
    <property type="entry name" value="DAP_EPIMERASE"/>
    <property type="match status" value="1"/>
</dbReference>
<evidence type="ECO:0000256" key="1">
    <source>
        <dbReference type="ARBA" id="ARBA00005196"/>
    </source>
</evidence>
<dbReference type="InterPro" id="IPR018510">
    <property type="entry name" value="DAP_epimerase_AS"/>
</dbReference>
<gene>
    <name evidence="8" type="primary">dapF</name>
    <name evidence="11" type="ORF">FHS77_001376</name>
</gene>
<dbReference type="GO" id="GO:0005829">
    <property type="term" value="C:cytosol"/>
    <property type="evidence" value="ECO:0007669"/>
    <property type="project" value="TreeGrafter"/>
</dbReference>
<evidence type="ECO:0000256" key="6">
    <source>
        <dbReference type="ARBA" id="ARBA00023235"/>
    </source>
</evidence>
<name>A0A841LRR1_9HYPH</name>
<comment type="subunit">
    <text evidence="8">Homodimer.</text>
</comment>
<evidence type="ECO:0000256" key="5">
    <source>
        <dbReference type="ARBA" id="ARBA00023154"/>
    </source>
</evidence>
<evidence type="ECO:0000256" key="4">
    <source>
        <dbReference type="ARBA" id="ARBA00022605"/>
    </source>
</evidence>
<keyword evidence="8" id="KW-0963">Cytoplasm</keyword>
<comment type="function">
    <text evidence="8">Catalyzes the stereoinversion of LL-2,6-diaminopimelate (L,L-DAP) to meso-diaminopimelate (meso-DAP), a precursor of L-lysine and an essential component of the bacterial peptidoglycan.</text>
</comment>
<dbReference type="PANTHER" id="PTHR31689">
    <property type="entry name" value="DIAMINOPIMELATE EPIMERASE, CHLOROPLASTIC"/>
    <property type="match status" value="1"/>
</dbReference>
<feature type="binding site" evidence="8">
    <location>
        <position position="197"/>
    </location>
    <ligand>
        <name>substrate</name>
    </ligand>
</feature>
<accession>A0A841LRR1</accession>
<keyword evidence="6 8" id="KW-0413">Isomerase</keyword>